<comment type="caution">
    <text evidence="2">The sequence shown here is derived from an EMBL/GenBank/DDBJ whole genome shotgun (WGS) entry which is preliminary data.</text>
</comment>
<dbReference type="PANTHER" id="PTHR23020">
    <property type="entry name" value="UNCHARACTERIZED NUCLEAR HORMONE RECEPTOR-RELATED"/>
    <property type="match status" value="1"/>
</dbReference>
<dbReference type="InterPro" id="IPR052961">
    <property type="entry name" value="Oxido-Kinase-like_Enzymes"/>
</dbReference>
<accession>A0AAD4MMQ4</accession>
<dbReference type="AlphaFoldDB" id="A0AAD4MMQ4"/>
<dbReference type="EMBL" id="JAKKPZ010000143">
    <property type="protein sequence ID" value="KAI1700511.1"/>
    <property type="molecule type" value="Genomic_DNA"/>
</dbReference>
<dbReference type="GO" id="GO:0016301">
    <property type="term" value="F:kinase activity"/>
    <property type="evidence" value="ECO:0007669"/>
    <property type="project" value="UniProtKB-KW"/>
</dbReference>
<evidence type="ECO:0000313" key="2">
    <source>
        <dbReference type="EMBL" id="KAI1700511.1"/>
    </source>
</evidence>
<dbReference type="Proteomes" id="UP001201812">
    <property type="component" value="Unassembled WGS sequence"/>
</dbReference>
<reference evidence="2" key="1">
    <citation type="submission" date="2022-01" db="EMBL/GenBank/DDBJ databases">
        <title>Genome Sequence Resource for Two Populations of Ditylenchus destructor, the Migratory Endoparasitic Phytonematode.</title>
        <authorList>
            <person name="Zhang H."/>
            <person name="Lin R."/>
            <person name="Xie B."/>
        </authorList>
    </citation>
    <scope>NUCLEOTIDE SEQUENCE</scope>
    <source>
        <strain evidence="2">BazhouSP</strain>
    </source>
</reference>
<proteinExistence type="predicted"/>
<gene>
    <name evidence="2" type="ORF">DdX_16666</name>
</gene>
<dbReference type="InterPro" id="IPR012877">
    <property type="entry name" value="Dhs-27"/>
</dbReference>
<dbReference type="SMART" id="SM00587">
    <property type="entry name" value="CHK"/>
    <property type="match status" value="1"/>
</dbReference>
<organism evidence="2 3">
    <name type="scientific">Ditylenchus destructor</name>
    <dbReference type="NCBI Taxonomy" id="166010"/>
    <lineage>
        <taxon>Eukaryota</taxon>
        <taxon>Metazoa</taxon>
        <taxon>Ecdysozoa</taxon>
        <taxon>Nematoda</taxon>
        <taxon>Chromadorea</taxon>
        <taxon>Rhabditida</taxon>
        <taxon>Tylenchina</taxon>
        <taxon>Tylenchomorpha</taxon>
        <taxon>Sphaerularioidea</taxon>
        <taxon>Anguinidae</taxon>
        <taxon>Anguininae</taxon>
        <taxon>Ditylenchus</taxon>
    </lineage>
</organism>
<keyword evidence="3" id="KW-1185">Reference proteome</keyword>
<dbReference type="InterPro" id="IPR015897">
    <property type="entry name" value="CHK_kinase-like"/>
</dbReference>
<dbReference type="Gene3D" id="3.90.1200.10">
    <property type="match status" value="1"/>
</dbReference>
<keyword evidence="2" id="KW-0808">Transferase</keyword>
<dbReference type="PANTHER" id="PTHR23020:SF41">
    <property type="entry name" value="AMINOGLYCOSIDE PHOSPHOTRANSFERASE DOMAIN-CONTAINING PROTEIN"/>
    <property type="match status" value="1"/>
</dbReference>
<sequence>MANTDTAKLFSNEDFAGEMLSDSVVSNGFIVEKLLDGSDQFREIMKCSKIKTICGKDICESNGFTSKIYLVSIEFQQENGNSSEQQKFSAVMKTVCPKRVQDSIMSTITDVNKNQKDDIGKEEFMEKIAKNISLIHNQECDFYTLFGNISKEIMPLPDIYYIQKSDLEKDTPGVIIMEDLTESSCMVPIYEGLSVQQIKTIVRHLAAFHHFLLCETDANWKKICGKFVFEDCENDFGDRIVENVVEWNKDYFEVPLRKLKNVVKSKQMIYALRECAQEFGLPELLVHGDLWTNNLLWKKTADGSNPERVAAFMDWQLLFKGNLAVDIANIISCCEPDVRKELESFILEYYYDEFSRRMHDSGKSVGYRIEQLRKAYEYAFISKTVSMCGMAHMCAQIKKEDGEDKNKTLAKRAKIAVEDAVVLVERIAPEWLCL</sequence>
<evidence type="ECO:0000259" key="1">
    <source>
        <dbReference type="SMART" id="SM00587"/>
    </source>
</evidence>
<name>A0AAD4MMQ4_9BILA</name>
<keyword evidence="2" id="KW-0418">Kinase</keyword>
<dbReference type="SUPFAM" id="SSF56112">
    <property type="entry name" value="Protein kinase-like (PK-like)"/>
    <property type="match status" value="1"/>
</dbReference>
<feature type="domain" description="CHK kinase-like" evidence="1">
    <location>
        <begin position="175"/>
        <end position="360"/>
    </location>
</feature>
<protein>
    <submittedName>
        <fullName evidence="2">Ecdysteroid kinase domain-containing protein</fullName>
    </submittedName>
</protein>
<dbReference type="InterPro" id="IPR011009">
    <property type="entry name" value="Kinase-like_dom_sf"/>
</dbReference>
<evidence type="ECO:0000313" key="3">
    <source>
        <dbReference type="Proteomes" id="UP001201812"/>
    </source>
</evidence>
<dbReference type="Pfam" id="PF07914">
    <property type="entry name" value="DUF1679"/>
    <property type="match status" value="1"/>
</dbReference>